<geneLocation type="plasmid" evidence="2 3">
    <name>pFA11</name>
</geneLocation>
<accession>A0AAU9DIU9</accession>
<feature type="transmembrane region" description="Helical" evidence="1">
    <location>
        <begin position="12"/>
        <end position="31"/>
    </location>
</feature>
<evidence type="ECO:0000256" key="1">
    <source>
        <dbReference type="SAM" id="Phobius"/>
    </source>
</evidence>
<proteinExistence type="predicted"/>
<protein>
    <submittedName>
        <fullName evidence="2">Uncharacterized protein</fullName>
    </submittedName>
</protein>
<sequence length="143" mass="16651">MKKYLAKDRYIFIGFGIIFLYLIVARFVNYYRMQPSGITKGIALENEGLPDRESGVYVYTVNKVTYKASCIIRLKKDAPCLVIYGKRYPHLSVIVPYQDLENDEMDKFLRKFDLSDYVLVPRNSINNAEMISYIKTPKKGQDN</sequence>
<name>A0AAU9DIU9_9BACT</name>
<gene>
    <name evidence="2" type="ORF">FUAX_54930</name>
</gene>
<dbReference type="RefSeq" id="WP_338396279.1">
    <property type="nucleotide sequence ID" value="NZ_AP025325.1"/>
</dbReference>
<dbReference type="EMBL" id="AP025325">
    <property type="protein sequence ID" value="BDD13061.1"/>
    <property type="molecule type" value="Genomic_DNA"/>
</dbReference>
<keyword evidence="2" id="KW-0614">Plasmid</keyword>
<reference evidence="2 3" key="1">
    <citation type="submission" date="2021-12" db="EMBL/GenBank/DDBJ databases">
        <title>Genome sequencing of bacteria with rrn-lacking chromosome and rrn-plasmid.</title>
        <authorList>
            <person name="Anda M."/>
            <person name="Iwasaki W."/>
        </authorList>
    </citation>
    <scope>NUCLEOTIDE SEQUENCE [LARGE SCALE GENOMIC DNA]</scope>
    <source>
        <strain evidence="2 3">DSM 100852</strain>
        <plasmid evidence="2 3">pFA11</plasmid>
    </source>
</reference>
<dbReference type="Proteomes" id="UP001348817">
    <property type="component" value="Plasmid pFA11"/>
</dbReference>
<evidence type="ECO:0000313" key="3">
    <source>
        <dbReference type="Proteomes" id="UP001348817"/>
    </source>
</evidence>
<dbReference type="KEGG" id="fax:FUAX_54930"/>
<keyword evidence="1" id="KW-1133">Transmembrane helix</keyword>
<keyword evidence="1" id="KW-0472">Membrane</keyword>
<keyword evidence="1" id="KW-0812">Transmembrane</keyword>
<evidence type="ECO:0000313" key="2">
    <source>
        <dbReference type="EMBL" id="BDD13061.1"/>
    </source>
</evidence>
<organism evidence="2 3">
    <name type="scientific">Fulvitalea axinellae</name>
    <dbReference type="NCBI Taxonomy" id="1182444"/>
    <lineage>
        <taxon>Bacteria</taxon>
        <taxon>Pseudomonadati</taxon>
        <taxon>Bacteroidota</taxon>
        <taxon>Cytophagia</taxon>
        <taxon>Cytophagales</taxon>
        <taxon>Persicobacteraceae</taxon>
        <taxon>Fulvitalea</taxon>
    </lineage>
</organism>
<dbReference type="AlphaFoldDB" id="A0AAU9DIU9"/>
<keyword evidence="3" id="KW-1185">Reference proteome</keyword>